<dbReference type="EMBL" id="UGQW01000002">
    <property type="protein sequence ID" value="STZ68392.1"/>
    <property type="molecule type" value="Genomic_DNA"/>
</dbReference>
<reference evidence="7 8" key="1">
    <citation type="submission" date="2018-06" db="EMBL/GenBank/DDBJ databases">
        <authorList>
            <consortium name="Pathogen Informatics"/>
            <person name="Doyle S."/>
        </authorList>
    </citation>
    <scope>NUCLEOTIDE SEQUENCE [LARGE SCALE GENOMIC DNA]</scope>
    <source>
        <strain evidence="7 8">NCTC10660</strain>
    </source>
</reference>
<dbReference type="Gene3D" id="3.30.1150.10">
    <property type="match status" value="1"/>
</dbReference>
<gene>
    <name evidence="7" type="ORF">NCTC10660_01910</name>
</gene>
<name>A0A378U229_NEIEL</name>
<feature type="signal peptide" evidence="5">
    <location>
        <begin position="1"/>
        <end position="24"/>
    </location>
</feature>
<proteinExistence type="predicted"/>
<evidence type="ECO:0000313" key="7">
    <source>
        <dbReference type="EMBL" id="STZ68392.1"/>
    </source>
</evidence>
<keyword evidence="2" id="KW-0812">Transmembrane</keyword>
<keyword evidence="5" id="KW-0732">Signal</keyword>
<keyword evidence="4" id="KW-0472">Membrane</keyword>
<accession>A0A378U229</accession>
<organism evidence="7 8">
    <name type="scientific">Neisseria elongata</name>
    <dbReference type="NCBI Taxonomy" id="495"/>
    <lineage>
        <taxon>Bacteria</taxon>
        <taxon>Pseudomonadati</taxon>
        <taxon>Pseudomonadota</taxon>
        <taxon>Betaproteobacteria</taxon>
        <taxon>Neisseriales</taxon>
        <taxon>Neisseriaceae</taxon>
        <taxon>Neisseria</taxon>
    </lineage>
</organism>
<dbReference type="InterPro" id="IPR006260">
    <property type="entry name" value="TonB/TolA_C"/>
</dbReference>
<evidence type="ECO:0000259" key="6">
    <source>
        <dbReference type="PROSITE" id="PS52015"/>
    </source>
</evidence>
<dbReference type="Proteomes" id="UP000254927">
    <property type="component" value="Unassembled WGS sequence"/>
</dbReference>
<feature type="chain" id="PRO_5016682270" evidence="5">
    <location>
        <begin position="25"/>
        <end position="100"/>
    </location>
</feature>
<evidence type="ECO:0000256" key="1">
    <source>
        <dbReference type="ARBA" id="ARBA00004167"/>
    </source>
</evidence>
<dbReference type="SUPFAM" id="SSF74653">
    <property type="entry name" value="TolA/TonB C-terminal domain"/>
    <property type="match status" value="1"/>
</dbReference>
<dbReference type="GO" id="GO:0055085">
    <property type="term" value="P:transmembrane transport"/>
    <property type="evidence" value="ECO:0007669"/>
    <property type="project" value="InterPro"/>
</dbReference>
<feature type="domain" description="TonB C-terminal" evidence="6">
    <location>
        <begin position="11"/>
        <end position="100"/>
    </location>
</feature>
<sequence length="100" mass="10743">MNMKNILSATLLVAGLFTAQTAAAEVRFFQDAGRADGKVAMSFTIKADGSVSDARITRSSGNAATDSAAIEWMQHQTMQPVFVNGEAKDFRIVKEIKFAA</sequence>
<evidence type="ECO:0000256" key="3">
    <source>
        <dbReference type="ARBA" id="ARBA00022989"/>
    </source>
</evidence>
<comment type="subcellular location">
    <subcellularLocation>
        <location evidence="1">Membrane</location>
        <topology evidence="1">Single-pass membrane protein</topology>
    </subcellularLocation>
</comment>
<protein>
    <submittedName>
        <fullName evidence="7">TonB family C-terminal domain</fullName>
    </submittedName>
</protein>
<evidence type="ECO:0000256" key="2">
    <source>
        <dbReference type="ARBA" id="ARBA00022692"/>
    </source>
</evidence>
<dbReference type="GO" id="GO:0016020">
    <property type="term" value="C:membrane"/>
    <property type="evidence" value="ECO:0007669"/>
    <property type="project" value="UniProtKB-SubCell"/>
</dbReference>
<dbReference type="GeneID" id="93352896"/>
<dbReference type="AlphaFoldDB" id="A0A378U229"/>
<dbReference type="InterPro" id="IPR037682">
    <property type="entry name" value="TonB_C"/>
</dbReference>
<evidence type="ECO:0000256" key="5">
    <source>
        <dbReference type="SAM" id="SignalP"/>
    </source>
</evidence>
<dbReference type="Pfam" id="PF03544">
    <property type="entry name" value="TonB_C"/>
    <property type="match status" value="1"/>
</dbReference>
<evidence type="ECO:0000256" key="4">
    <source>
        <dbReference type="ARBA" id="ARBA00023136"/>
    </source>
</evidence>
<evidence type="ECO:0000313" key="8">
    <source>
        <dbReference type="Proteomes" id="UP000254927"/>
    </source>
</evidence>
<dbReference type="RefSeq" id="WP_074894790.1">
    <property type="nucleotide sequence ID" value="NZ_CP031252.1"/>
</dbReference>
<dbReference type="NCBIfam" id="TIGR01352">
    <property type="entry name" value="tonB_Cterm"/>
    <property type="match status" value="1"/>
</dbReference>
<keyword evidence="3" id="KW-1133">Transmembrane helix</keyword>
<dbReference type="PROSITE" id="PS52015">
    <property type="entry name" value="TONB_CTD"/>
    <property type="match status" value="1"/>
</dbReference>